<dbReference type="GeneID" id="7051954"/>
<dbReference type="EMBL" id="KE651166">
    <property type="protein sequence ID" value="EEB05838.1"/>
    <property type="molecule type" value="Genomic_DNA"/>
</dbReference>
<dbReference type="Proteomes" id="UP000001744">
    <property type="component" value="Unassembled WGS sequence"/>
</dbReference>
<feature type="region of interest" description="Disordered" evidence="1">
    <location>
        <begin position="60"/>
        <end position="90"/>
    </location>
</feature>
<name>B6JWT7_SCHJY</name>
<feature type="compositionally biased region" description="Basic and acidic residues" evidence="1">
    <location>
        <begin position="1"/>
        <end position="17"/>
    </location>
</feature>
<organism evidence="2 3">
    <name type="scientific">Schizosaccharomyces japonicus (strain yFS275 / FY16936)</name>
    <name type="common">Fission yeast</name>
    <dbReference type="NCBI Taxonomy" id="402676"/>
    <lineage>
        <taxon>Eukaryota</taxon>
        <taxon>Fungi</taxon>
        <taxon>Dikarya</taxon>
        <taxon>Ascomycota</taxon>
        <taxon>Taphrinomycotina</taxon>
        <taxon>Schizosaccharomycetes</taxon>
        <taxon>Schizosaccharomycetales</taxon>
        <taxon>Schizosaccharomycetaceae</taxon>
        <taxon>Schizosaccharomyces</taxon>
    </lineage>
</organism>
<dbReference type="VEuPathDB" id="FungiDB:SJAG_00862"/>
<proteinExistence type="predicted"/>
<gene>
    <name evidence="2" type="ORF">SJAG_00862</name>
</gene>
<evidence type="ECO:0000313" key="3">
    <source>
        <dbReference type="Proteomes" id="UP000001744"/>
    </source>
</evidence>
<evidence type="ECO:0000313" key="2">
    <source>
        <dbReference type="EMBL" id="EEB05838.1"/>
    </source>
</evidence>
<sequence>MTANHEQEIVKEARSKGGDQQWAGSRAFGQGKGGGKHGGDGVGGPWAACRSTQSLACVHPQNRGQGLELGSPVPWLPTRPDRPMKTPLTP</sequence>
<dbReference type="HOGENOM" id="CLU_2442119_0_0_1"/>
<reference evidence="2 3" key="1">
    <citation type="journal article" date="2011" name="Science">
        <title>Comparative functional genomics of the fission yeasts.</title>
        <authorList>
            <person name="Rhind N."/>
            <person name="Chen Z."/>
            <person name="Yassour M."/>
            <person name="Thompson D.A."/>
            <person name="Haas B.J."/>
            <person name="Habib N."/>
            <person name="Wapinski I."/>
            <person name="Roy S."/>
            <person name="Lin M.F."/>
            <person name="Heiman D.I."/>
            <person name="Young S.K."/>
            <person name="Furuya K."/>
            <person name="Guo Y."/>
            <person name="Pidoux A."/>
            <person name="Chen H.M."/>
            <person name="Robbertse B."/>
            <person name="Goldberg J.M."/>
            <person name="Aoki K."/>
            <person name="Bayne E.H."/>
            <person name="Berlin A.M."/>
            <person name="Desjardins C.A."/>
            <person name="Dobbs E."/>
            <person name="Dukaj L."/>
            <person name="Fan L."/>
            <person name="FitzGerald M.G."/>
            <person name="French C."/>
            <person name="Gujja S."/>
            <person name="Hansen K."/>
            <person name="Keifenheim D."/>
            <person name="Levin J.Z."/>
            <person name="Mosher R.A."/>
            <person name="Mueller C.A."/>
            <person name="Pfiffner J."/>
            <person name="Priest M."/>
            <person name="Russ C."/>
            <person name="Smialowska A."/>
            <person name="Swoboda P."/>
            <person name="Sykes S.M."/>
            <person name="Vaughn M."/>
            <person name="Vengrova S."/>
            <person name="Yoder R."/>
            <person name="Zeng Q."/>
            <person name="Allshire R."/>
            <person name="Baulcombe D."/>
            <person name="Birren B.W."/>
            <person name="Brown W."/>
            <person name="Ekwall K."/>
            <person name="Kellis M."/>
            <person name="Leatherwood J."/>
            <person name="Levin H."/>
            <person name="Margalit H."/>
            <person name="Martienssen R."/>
            <person name="Nieduszynski C.A."/>
            <person name="Spatafora J.W."/>
            <person name="Friedman N."/>
            <person name="Dalgaard J.Z."/>
            <person name="Baumann P."/>
            <person name="Niki H."/>
            <person name="Regev A."/>
            <person name="Nusbaum C."/>
        </authorList>
    </citation>
    <scope>NUCLEOTIDE SEQUENCE [LARGE SCALE GENOMIC DNA]</scope>
    <source>
        <strain evidence="3">yFS275 / FY16936</strain>
    </source>
</reference>
<keyword evidence="3" id="KW-1185">Reference proteome</keyword>
<dbReference type="RefSeq" id="XP_002172131.1">
    <property type="nucleotide sequence ID" value="XM_002172095.2"/>
</dbReference>
<accession>B6JWT7</accession>
<feature type="region of interest" description="Disordered" evidence="1">
    <location>
        <begin position="1"/>
        <end position="48"/>
    </location>
</feature>
<evidence type="ECO:0000256" key="1">
    <source>
        <dbReference type="SAM" id="MobiDB-lite"/>
    </source>
</evidence>
<dbReference type="AlphaFoldDB" id="B6JWT7"/>
<protein>
    <submittedName>
        <fullName evidence="2">Uncharacterized protein</fullName>
    </submittedName>
</protein>
<dbReference type="JaponicusDB" id="SJAG_00862"/>